<dbReference type="Pfam" id="PF10566">
    <property type="entry name" value="Glyco_hydro_97"/>
    <property type="match status" value="1"/>
</dbReference>
<protein>
    <recommendedName>
        <fullName evidence="2">CBM6 domain-containing protein</fullName>
    </recommendedName>
</protein>
<comment type="caution">
    <text evidence="3">The sequence shown here is derived from an EMBL/GenBank/DDBJ whole genome shotgun (WGS) entry which is preliminary data.</text>
</comment>
<dbReference type="Gene3D" id="2.70.98.10">
    <property type="match status" value="1"/>
</dbReference>
<dbReference type="InterPro" id="IPR008979">
    <property type="entry name" value="Galactose-bd-like_sf"/>
</dbReference>
<accession>L9WMV1</accession>
<dbReference type="PANTHER" id="PTHR35803">
    <property type="entry name" value="GLUCAN 1,4-ALPHA-GLUCOSIDASE SUSB-RELATED"/>
    <property type="match status" value="1"/>
</dbReference>
<dbReference type="Gene3D" id="3.20.20.70">
    <property type="entry name" value="Aldolase class I"/>
    <property type="match status" value="2"/>
</dbReference>
<dbReference type="InterPro" id="IPR013785">
    <property type="entry name" value="Aldolase_TIM"/>
</dbReference>
<dbReference type="Pfam" id="PF14509">
    <property type="entry name" value="GH97_C"/>
    <property type="match status" value="1"/>
</dbReference>
<gene>
    <name evidence="3" type="ORF">C492_21517</name>
</gene>
<dbReference type="InterPro" id="IPR005084">
    <property type="entry name" value="CBM6"/>
</dbReference>
<dbReference type="PATRIC" id="fig|1227498.3.peg.4267"/>
<dbReference type="InterPro" id="IPR029486">
    <property type="entry name" value="GH97_N"/>
</dbReference>
<dbReference type="SUPFAM" id="SSF49785">
    <property type="entry name" value="Galactose-binding domain-like"/>
    <property type="match status" value="1"/>
</dbReference>
<dbReference type="EMBL" id="AOIA01000166">
    <property type="protein sequence ID" value="ELY50799.1"/>
    <property type="molecule type" value="Genomic_DNA"/>
</dbReference>
<dbReference type="InterPro" id="IPR006311">
    <property type="entry name" value="TAT_signal"/>
</dbReference>
<feature type="domain" description="CBM6" evidence="2">
    <location>
        <begin position="640"/>
        <end position="783"/>
    </location>
</feature>
<dbReference type="InterPro" id="IPR052720">
    <property type="entry name" value="Glycosyl_hydrolase_97"/>
</dbReference>
<evidence type="ECO:0000313" key="3">
    <source>
        <dbReference type="EMBL" id="ELY50799.1"/>
    </source>
</evidence>
<sequence length="1265" mass="137072">MFPSDRRAFLTGAAGALAAAAYVRTVPDEAAARVANDDDDPVQRVTSPDGSISITVDASDGVPSYEIAVDGTTSVEPSAIGFEFRNQPTFGAGEDGDGVDLEVTGTERESATEAWDPVWGAFDEVRAPYESLVVGLTETEAPGRSANLEIRAFDDGVGLRTVLDESFEANQERAVITSEHTEVDFAGDYTAWWIDNEVTNPRFEQEYAETPLSEVPGGERETRPTGTPMERGAHTPLTVRTDDDAYLSVHEADLEDYAAATLAPRSDDGGTTFATELTPLPDGTKASLELPTATPWRTIQIGRRPGDLIESQLIPLLSPELDESVLPTVDGEPDTSWIEPRKYVGIWWTMIAGSANWEYRSDEELADAGEDPAGYVHGARTERMKRYMRFADRNGIDSVLVEGWNQGWDTYPGDGTGLEFGVDDSYPDFDVREVTEYGRSLESDVEMTMHNETAGALPNYEEQILEDDIFAQYEDVGIHSIKNGYVSDPGLGIDGDGSEPTHNQHNQLAVNHHRLVIEAAAANRQLLEIHEGIKPTGELRTYPNVANREVVRAQEFDGFDQLSSTLDPAHHVTLPFTRNLAGPVSFQPGIFDLTFTDDRGDRVQTTRAKQLAMYPTYLSGLQMAADRMEAYVDEGLEVGECLQAASGDVDGFVTLDEWRNAFGTNYVAVDPNRVPSGSSVSFTVRDVDAGTYDLHLRYAADGEDNAERVLEAGAPRATLRVNDETTTISPEFTDYWDRWEVFTTEIDLAEGDNEVAIELHYDDSGDAFGGDVGGFNLNTIGVSEADEPSPVPAEYEGYTPENENVDAKPEFAFLESVPAAGWDETVVVGAAVGDYTVTARRAGEEWYVGAMTDEAGRAVDVPLEFLAPGESGEAGRGKGPRGPKYVAELYSDGIGGGYEADPEAVRIDEAIVDPSTTILASMARSGGTAIRLRPAEGRERRDLPTYERPTQDLEYAIDEEATLGDPFVTATGANDGAFVGGTTVAIEIDGDRAALDNVRLSPGASDETVEFGYAITTPGDYEVVLRDPDSERVLESATVTVSPGDLVAEFDDPSGDDHGPGEYAYPTSDDFREGAFDLRSFAVYETEREYRLAFEVDELYDTFGGEFSPHYFAVYLRDPSLEGGRTTELGDLQLTAAFDAEWHYRVAASGFGSSVVDAAGNDLGSPDTLVDFDEETAILSVEKAALGGGFDLENAEVVPVVGSEDRGVFRPVEPERGPFVFGGAREGAVENAPRIVDVLTPPDVDQSTALDYDAESTATLPFTPL</sequence>
<keyword evidence="4" id="KW-1185">Reference proteome</keyword>
<dbReference type="GO" id="GO:0030246">
    <property type="term" value="F:carbohydrate binding"/>
    <property type="evidence" value="ECO:0007669"/>
    <property type="project" value="InterPro"/>
</dbReference>
<dbReference type="Gene3D" id="2.60.40.1190">
    <property type="match status" value="1"/>
</dbReference>
<dbReference type="PANTHER" id="PTHR35803:SF1">
    <property type="entry name" value="GLUCAN 1,4-ALPHA-GLUCOSIDASE SUSB"/>
    <property type="match status" value="1"/>
</dbReference>
<dbReference type="InterPro" id="IPR019248">
    <property type="entry name" value="Glucodextran_C"/>
</dbReference>
<evidence type="ECO:0000313" key="4">
    <source>
        <dbReference type="Proteomes" id="UP000011531"/>
    </source>
</evidence>
<dbReference type="SUPFAM" id="SSF49344">
    <property type="entry name" value="CBD9-like"/>
    <property type="match status" value="1"/>
</dbReference>
<proteinExistence type="predicted"/>
<dbReference type="Pfam" id="PF14508">
    <property type="entry name" value="GH97_N"/>
    <property type="match status" value="1"/>
</dbReference>
<dbReference type="Gene3D" id="2.60.120.260">
    <property type="entry name" value="Galactose-binding domain-like"/>
    <property type="match status" value="1"/>
</dbReference>
<organism evidence="3 4">
    <name type="scientific">Natronococcus jeotgali DSM 18795</name>
    <dbReference type="NCBI Taxonomy" id="1227498"/>
    <lineage>
        <taxon>Archaea</taxon>
        <taxon>Methanobacteriati</taxon>
        <taxon>Methanobacteriota</taxon>
        <taxon>Stenosarchaea group</taxon>
        <taxon>Halobacteria</taxon>
        <taxon>Halobacteriales</taxon>
        <taxon>Natrialbaceae</taxon>
        <taxon>Natronococcus</taxon>
    </lineage>
</organism>
<dbReference type="Proteomes" id="UP000011531">
    <property type="component" value="Unassembled WGS sequence"/>
</dbReference>
<feature type="region of interest" description="Disordered" evidence="1">
    <location>
        <begin position="209"/>
        <end position="235"/>
    </location>
</feature>
<dbReference type="InterPro" id="IPR014718">
    <property type="entry name" value="GH-type_carb-bd"/>
</dbReference>
<name>L9WMV1_9EURY</name>
<dbReference type="PROSITE" id="PS51175">
    <property type="entry name" value="CBM6"/>
    <property type="match status" value="1"/>
</dbReference>
<dbReference type="Pfam" id="PF09985">
    <property type="entry name" value="Glucodextran_C"/>
    <property type="match status" value="1"/>
</dbReference>
<evidence type="ECO:0000256" key="1">
    <source>
        <dbReference type="SAM" id="MobiDB-lite"/>
    </source>
</evidence>
<reference evidence="3 4" key="1">
    <citation type="journal article" date="2014" name="PLoS Genet.">
        <title>Phylogenetically driven sequencing of extremely halophilic archaea reveals strategies for static and dynamic osmo-response.</title>
        <authorList>
            <person name="Becker E.A."/>
            <person name="Seitzer P.M."/>
            <person name="Tritt A."/>
            <person name="Larsen D."/>
            <person name="Krusor M."/>
            <person name="Yao A.I."/>
            <person name="Wu D."/>
            <person name="Madern D."/>
            <person name="Eisen J.A."/>
            <person name="Darling A.E."/>
            <person name="Facciotti M.T."/>
        </authorList>
    </citation>
    <scope>NUCLEOTIDE SEQUENCE [LARGE SCALE GENOMIC DNA]</scope>
    <source>
        <strain evidence="3 4">DSM 18795</strain>
    </source>
</reference>
<dbReference type="STRING" id="1227498.C492_21517"/>
<dbReference type="PROSITE" id="PS51318">
    <property type="entry name" value="TAT"/>
    <property type="match status" value="1"/>
</dbReference>
<evidence type="ECO:0000259" key="2">
    <source>
        <dbReference type="PROSITE" id="PS51175"/>
    </source>
</evidence>
<dbReference type="CDD" id="cd09626">
    <property type="entry name" value="DOMON_glucodextranase_like"/>
    <property type="match status" value="1"/>
</dbReference>
<dbReference type="AlphaFoldDB" id="L9WMV1"/>
<dbReference type="InterPro" id="IPR029483">
    <property type="entry name" value="GH97_C"/>
</dbReference>
<dbReference type="InterPro" id="IPR019563">
    <property type="entry name" value="GH97_catalytic"/>
</dbReference>